<sequence>MVPHGSTAHDHDDDDDENLDGNSIYCLPRDAPEAEEVVIQLKKSGYNVIREDASFTVFAPPEGCPSREKLQAEVRLKPSQAEADVVRDVRERSTVCGNHFTFRLNSPLTKQPGQSVQQTLAMEGLFRTLKVKDTDTSEWARVEVTCMKWNISPAMAADENHAGYFVDCIEIDLRPSWEDASTSCRYAPEVEEIPVEETTMVQHEKDASWSLTFAKSFGATVGGGSKNTTGIQQKTVKSPCMEQWVVIDSEDGSVGTCYKWEMNYWQNGERTSPGLPPFQRGTVLAFPSVPETKMFAKKASVDWVWPSHTRETGEQPLEWRLAVKARAVFLTQKKFKKKKLFQIRPQIVEIEPSSMLIRGESVLQLTSKQDGLPKSVLYCLFSSFQDHFAKVVRYIGLSPPR</sequence>
<accession>A0ABP0W5X2</accession>
<name>A0ABP0W5X2_9BRYO</name>
<dbReference type="Proteomes" id="UP001497444">
    <property type="component" value="Chromosome 14"/>
</dbReference>
<organism evidence="2 3">
    <name type="scientific">Sphagnum jensenii</name>
    <dbReference type="NCBI Taxonomy" id="128206"/>
    <lineage>
        <taxon>Eukaryota</taxon>
        <taxon>Viridiplantae</taxon>
        <taxon>Streptophyta</taxon>
        <taxon>Embryophyta</taxon>
        <taxon>Bryophyta</taxon>
        <taxon>Sphagnophytina</taxon>
        <taxon>Sphagnopsida</taxon>
        <taxon>Sphagnales</taxon>
        <taxon>Sphagnaceae</taxon>
        <taxon>Sphagnum</taxon>
    </lineage>
</organism>
<protein>
    <submittedName>
        <fullName evidence="2">Uncharacterized protein</fullName>
    </submittedName>
</protein>
<feature type="region of interest" description="Disordered" evidence="1">
    <location>
        <begin position="1"/>
        <end position="21"/>
    </location>
</feature>
<gene>
    <name evidence="2" type="ORF">CSSPJE1EN1_LOCUS6791</name>
</gene>
<reference evidence="2" key="1">
    <citation type="submission" date="2024-02" db="EMBL/GenBank/DDBJ databases">
        <authorList>
            <consortium name="ELIXIR-Norway"/>
            <consortium name="Elixir Norway"/>
        </authorList>
    </citation>
    <scope>NUCLEOTIDE SEQUENCE</scope>
</reference>
<evidence type="ECO:0000313" key="2">
    <source>
        <dbReference type="EMBL" id="CAK9261313.1"/>
    </source>
</evidence>
<dbReference type="EMBL" id="OZ020109">
    <property type="protein sequence ID" value="CAK9261313.1"/>
    <property type="molecule type" value="Genomic_DNA"/>
</dbReference>
<keyword evidence="3" id="KW-1185">Reference proteome</keyword>
<evidence type="ECO:0000313" key="3">
    <source>
        <dbReference type="Proteomes" id="UP001497444"/>
    </source>
</evidence>
<evidence type="ECO:0000256" key="1">
    <source>
        <dbReference type="SAM" id="MobiDB-lite"/>
    </source>
</evidence>
<proteinExistence type="predicted"/>